<dbReference type="InterPro" id="IPR045886">
    <property type="entry name" value="ThiF/MoeB/HesA"/>
</dbReference>
<keyword evidence="3" id="KW-1185">Reference proteome</keyword>
<dbReference type="PANTHER" id="PTHR43267:SF1">
    <property type="entry name" value="TRNA THREONYLCARBAMOYLADENOSINE DEHYDRATASE"/>
    <property type="match status" value="1"/>
</dbReference>
<dbReference type="Pfam" id="PF00899">
    <property type="entry name" value="ThiF"/>
    <property type="match status" value="1"/>
</dbReference>
<dbReference type="AlphaFoldDB" id="E8LMA3"/>
<dbReference type="GO" id="GO:0061504">
    <property type="term" value="P:cyclic threonylcarbamoyladenosine biosynthetic process"/>
    <property type="evidence" value="ECO:0007669"/>
    <property type="project" value="TreeGrafter"/>
</dbReference>
<dbReference type="GO" id="GO:0008641">
    <property type="term" value="F:ubiquitin-like modifier activating enzyme activity"/>
    <property type="evidence" value="ECO:0007669"/>
    <property type="project" value="InterPro"/>
</dbReference>
<sequence length="238" mass="25533">MRYARQELLPDFKGSSGLLASKKVAVVGVGGLGGLCTYLLAGAGVIKLTIADGDCVSLSNLHRQVLYRMHDIGHKKTEICKKAILELDDRAEVGVFPEINSGNFEEFAAGADLVLDLSDNSATRMFISKACFARRINYIHAAVGGYRGILSAFWYADPEFIEKFGCYRCFAGLLPDLKPAGILGPAASMMASAAAMLALQVLNGNTDLKGYVQLFDLKNNTVKKLGLTKDRSCPVCGG</sequence>
<evidence type="ECO:0000313" key="2">
    <source>
        <dbReference type="EMBL" id="EFY06375.1"/>
    </source>
</evidence>
<dbReference type="Gene3D" id="3.40.50.720">
    <property type="entry name" value="NAD(P)-binding Rossmann-like Domain"/>
    <property type="match status" value="1"/>
</dbReference>
<dbReference type="GO" id="GO:0061503">
    <property type="term" value="F:tRNA threonylcarbamoyladenosine dehydratase"/>
    <property type="evidence" value="ECO:0007669"/>
    <property type="project" value="TreeGrafter"/>
</dbReference>
<dbReference type="InterPro" id="IPR035985">
    <property type="entry name" value="Ubiquitin-activating_enz"/>
</dbReference>
<gene>
    <name evidence="2" type="ORF">HMPREF9444_01888</name>
</gene>
<dbReference type="Proteomes" id="UP000018458">
    <property type="component" value="Unassembled WGS sequence"/>
</dbReference>
<dbReference type="InterPro" id="IPR000594">
    <property type="entry name" value="ThiF_NAD_FAD-bd"/>
</dbReference>
<evidence type="ECO:0000259" key="1">
    <source>
        <dbReference type="Pfam" id="PF00899"/>
    </source>
</evidence>
<dbReference type="OrthoDB" id="9804286at2"/>
<feature type="domain" description="THIF-type NAD/FAD binding fold" evidence="1">
    <location>
        <begin position="3"/>
        <end position="235"/>
    </location>
</feature>
<accession>E8LMA3</accession>
<name>E8LMA3_SUCHY</name>
<reference evidence="2 3" key="1">
    <citation type="submission" date="2011-01" db="EMBL/GenBank/DDBJ databases">
        <authorList>
            <person name="Weinstock G."/>
            <person name="Sodergren E."/>
            <person name="Clifton S."/>
            <person name="Fulton L."/>
            <person name="Fulton B."/>
            <person name="Courtney L."/>
            <person name="Fronick C."/>
            <person name="Harrison M."/>
            <person name="Strong C."/>
            <person name="Farmer C."/>
            <person name="Delahaunty K."/>
            <person name="Markovic C."/>
            <person name="Hall O."/>
            <person name="Minx P."/>
            <person name="Tomlinson C."/>
            <person name="Mitreva M."/>
            <person name="Hou S."/>
            <person name="Chen J."/>
            <person name="Wollam A."/>
            <person name="Pepin K.H."/>
            <person name="Johnson M."/>
            <person name="Bhonagiri V."/>
            <person name="Zhang X."/>
            <person name="Suruliraj S."/>
            <person name="Warren W."/>
            <person name="Chinwalla A."/>
            <person name="Mardis E.R."/>
            <person name="Wilson R.K."/>
        </authorList>
    </citation>
    <scope>NUCLEOTIDE SEQUENCE [LARGE SCALE GENOMIC DNA]</scope>
    <source>
        <strain evidence="3">DSM 22608 / JCM 16073 / KCTC 15190 / YIT 12066</strain>
    </source>
</reference>
<comment type="caution">
    <text evidence="2">The sequence shown here is derived from an EMBL/GenBank/DDBJ whole genome shotgun (WGS) entry which is preliminary data.</text>
</comment>
<dbReference type="STRING" id="762983.HMPREF9444_01888"/>
<protein>
    <submittedName>
        <fullName evidence="2">ThiF family protein</fullName>
    </submittedName>
</protein>
<dbReference type="SUPFAM" id="SSF69572">
    <property type="entry name" value="Activating enzymes of the ubiquitin-like proteins"/>
    <property type="match status" value="1"/>
</dbReference>
<dbReference type="EMBL" id="AEVO01000131">
    <property type="protein sequence ID" value="EFY06375.1"/>
    <property type="molecule type" value="Genomic_DNA"/>
</dbReference>
<proteinExistence type="predicted"/>
<organism evidence="2 3">
    <name type="scientific">Succinatimonas hippei (strain DSM 22608 / JCM 16073 / KCTC 15190 / YIT 12066)</name>
    <dbReference type="NCBI Taxonomy" id="762983"/>
    <lineage>
        <taxon>Bacteria</taxon>
        <taxon>Pseudomonadati</taxon>
        <taxon>Pseudomonadota</taxon>
        <taxon>Gammaproteobacteria</taxon>
        <taxon>Aeromonadales</taxon>
        <taxon>Succinivibrionaceae</taxon>
        <taxon>Succinatimonas</taxon>
    </lineage>
</organism>
<dbReference type="eggNOG" id="COG0476">
    <property type="taxonomic scope" value="Bacteria"/>
</dbReference>
<dbReference type="HOGENOM" id="CLU_013325_10_3_6"/>
<dbReference type="PANTHER" id="PTHR43267">
    <property type="entry name" value="TRNA THREONYLCARBAMOYLADENOSINE DEHYDRATASE"/>
    <property type="match status" value="1"/>
</dbReference>
<dbReference type="RefSeq" id="WP_009144041.1">
    <property type="nucleotide sequence ID" value="NZ_GL831058.1"/>
</dbReference>
<evidence type="ECO:0000313" key="3">
    <source>
        <dbReference type="Proteomes" id="UP000018458"/>
    </source>
</evidence>